<dbReference type="InterPro" id="IPR039425">
    <property type="entry name" value="RNA_pol_sigma-70-like"/>
</dbReference>
<sequence>MVAFRLIFPDRATRALSLVSILPNRLLSFDSTLTSVTDADLIAACRQGSVRAQKQLYEQFSGMMFGVCLRYLRHREDAEEVMLGGFAKVFRALDQYRHEGSFEGWIRRIMVNEALGQLRRKEPMHLAIDDSHIELAVTPPEAESQLNAADMLAVLAQLPAGYRTVFNLYALEGFSHVEIAEMLGISEGTSKSQLSKARAMLQRRLAAASLSASPTPEPKEYYATGRY</sequence>
<dbReference type="InterPro" id="IPR013324">
    <property type="entry name" value="RNA_pol_sigma_r3/r4-like"/>
</dbReference>
<keyword evidence="2" id="KW-0805">Transcription regulation</keyword>
<dbReference type="InterPro" id="IPR007627">
    <property type="entry name" value="RNA_pol_sigma70_r2"/>
</dbReference>
<keyword evidence="3" id="KW-0731">Sigma factor</keyword>
<accession>A0ABP7SE11</accession>
<keyword evidence="4" id="KW-0804">Transcription</keyword>
<dbReference type="Pfam" id="PF04542">
    <property type="entry name" value="Sigma70_r2"/>
    <property type="match status" value="1"/>
</dbReference>
<evidence type="ECO:0000259" key="5">
    <source>
        <dbReference type="Pfam" id="PF04542"/>
    </source>
</evidence>
<dbReference type="Proteomes" id="UP001500567">
    <property type="component" value="Unassembled WGS sequence"/>
</dbReference>
<dbReference type="InterPro" id="IPR013249">
    <property type="entry name" value="RNA_pol_sigma70_r4_t2"/>
</dbReference>
<dbReference type="Gene3D" id="1.10.10.10">
    <property type="entry name" value="Winged helix-like DNA-binding domain superfamily/Winged helix DNA-binding domain"/>
    <property type="match status" value="1"/>
</dbReference>
<comment type="similarity">
    <text evidence="1">Belongs to the sigma-70 factor family. ECF subfamily.</text>
</comment>
<dbReference type="InterPro" id="IPR036388">
    <property type="entry name" value="WH-like_DNA-bd_sf"/>
</dbReference>
<feature type="domain" description="RNA polymerase sigma-70 region 2" evidence="5">
    <location>
        <begin position="56"/>
        <end position="121"/>
    </location>
</feature>
<dbReference type="NCBIfam" id="TIGR02937">
    <property type="entry name" value="sigma70-ECF"/>
    <property type="match status" value="1"/>
</dbReference>
<evidence type="ECO:0000256" key="4">
    <source>
        <dbReference type="ARBA" id="ARBA00023163"/>
    </source>
</evidence>
<evidence type="ECO:0000256" key="3">
    <source>
        <dbReference type="ARBA" id="ARBA00023082"/>
    </source>
</evidence>
<evidence type="ECO:0000256" key="2">
    <source>
        <dbReference type="ARBA" id="ARBA00023015"/>
    </source>
</evidence>
<dbReference type="SUPFAM" id="SSF88946">
    <property type="entry name" value="Sigma2 domain of RNA polymerase sigma factors"/>
    <property type="match status" value="1"/>
</dbReference>
<protein>
    <recommendedName>
        <fullName evidence="9">Sigma-70 family RNA polymerase sigma factor</fullName>
    </recommendedName>
</protein>
<proteinExistence type="inferred from homology"/>
<dbReference type="EMBL" id="BAABDJ010000024">
    <property type="protein sequence ID" value="GAA4010429.1"/>
    <property type="molecule type" value="Genomic_DNA"/>
</dbReference>
<name>A0ABP7SE11_9BACT</name>
<evidence type="ECO:0000256" key="1">
    <source>
        <dbReference type="ARBA" id="ARBA00010641"/>
    </source>
</evidence>
<evidence type="ECO:0000313" key="7">
    <source>
        <dbReference type="EMBL" id="GAA4010429.1"/>
    </source>
</evidence>
<organism evidence="7 8">
    <name type="scientific">Hymenobacter fastidiosus</name>
    <dbReference type="NCBI Taxonomy" id="486264"/>
    <lineage>
        <taxon>Bacteria</taxon>
        <taxon>Pseudomonadati</taxon>
        <taxon>Bacteroidota</taxon>
        <taxon>Cytophagia</taxon>
        <taxon>Cytophagales</taxon>
        <taxon>Hymenobacteraceae</taxon>
        <taxon>Hymenobacter</taxon>
    </lineage>
</organism>
<gene>
    <name evidence="7" type="ORF">GCM10022408_23350</name>
</gene>
<evidence type="ECO:0000313" key="8">
    <source>
        <dbReference type="Proteomes" id="UP001500567"/>
    </source>
</evidence>
<dbReference type="InterPro" id="IPR014284">
    <property type="entry name" value="RNA_pol_sigma-70_dom"/>
</dbReference>
<dbReference type="CDD" id="cd06171">
    <property type="entry name" value="Sigma70_r4"/>
    <property type="match status" value="1"/>
</dbReference>
<reference evidence="8" key="1">
    <citation type="journal article" date="2019" name="Int. J. Syst. Evol. Microbiol.">
        <title>The Global Catalogue of Microorganisms (GCM) 10K type strain sequencing project: providing services to taxonomists for standard genome sequencing and annotation.</title>
        <authorList>
            <consortium name="The Broad Institute Genomics Platform"/>
            <consortium name="The Broad Institute Genome Sequencing Center for Infectious Disease"/>
            <person name="Wu L."/>
            <person name="Ma J."/>
        </authorList>
    </citation>
    <scope>NUCLEOTIDE SEQUENCE [LARGE SCALE GENOMIC DNA]</scope>
    <source>
        <strain evidence="8">JCM 17224</strain>
    </source>
</reference>
<keyword evidence="8" id="KW-1185">Reference proteome</keyword>
<comment type="caution">
    <text evidence="7">The sequence shown here is derived from an EMBL/GenBank/DDBJ whole genome shotgun (WGS) entry which is preliminary data.</text>
</comment>
<evidence type="ECO:0008006" key="9">
    <source>
        <dbReference type="Google" id="ProtNLM"/>
    </source>
</evidence>
<evidence type="ECO:0000259" key="6">
    <source>
        <dbReference type="Pfam" id="PF08281"/>
    </source>
</evidence>
<dbReference type="InterPro" id="IPR013325">
    <property type="entry name" value="RNA_pol_sigma_r2"/>
</dbReference>
<feature type="domain" description="RNA polymerase sigma factor 70 region 4 type 2" evidence="6">
    <location>
        <begin position="151"/>
        <end position="201"/>
    </location>
</feature>
<dbReference type="SUPFAM" id="SSF88659">
    <property type="entry name" value="Sigma3 and sigma4 domains of RNA polymerase sigma factors"/>
    <property type="match status" value="1"/>
</dbReference>
<dbReference type="PANTHER" id="PTHR43133:SF46">
    <property type="entry name" value="RNA POLYMERASE SIGMA-70 FACTOR ECF SUBFAMILY"/>
    <property type="match status" value="1"/>
</dbReference>
<dbReference type="PANTHER" id="PTHR43133">
    <property type="entry name" value="RNA POLYMERASE ECF-TYPE SIGMA FACTO"/>
    <property type="match status" value="1"/>
</dbReference>
<dbReference type="Pfam" id="PF08281">
    <property type="entry name" value="Sigma70_r4_2"/>
    <property type="match status" value="1"/>
</dbReference>
<dbReference type="Gene3D" id="1.10.1740.10">
    <property type="match status" value="1"/>
</dbReference>